<protein>
    <submittedName>
        <fullName evidence="2">Uncharacterized protein</fullName>
    </submittedName>
</protein>
<proteinExistence type="predicted"/>
<name>E9HVN6_DAPPU</name>
<dbReference type="HOGENOM" id="CLU_2796556_0_0_1"/>
<evidence type="ECO:0000313" key="2">
    <source>
        <dbReference type="EMBL" id="EFX64203.1"/>
    </source>
</evidence>
<reference evidence="2 3" key="1">
    <citation type="journal article" date="2011" name="Science">
        <title>The ecoresponsive genome of Daphnia pulex.</title>
        <authorList>
            <person name="Colbourne J.K."/>
            <person name="Pfrender M.E."/>
            <person name="Gilbert D."/>
            <person name="Thomas W.K."/>
            <person name="Tucker A."/>
            <person name="Oakley T.H."/>
            <person name="Tokishita S."/>
            <person name="Aerts A."/>
            <person name="Arnold G.J."/>
            <person name="Basu M.K."/>
            <person name="Bauer D.J."/>
            <person name="Caceres C.E."/>
            <person name="Carmel L."/>
            <person name="Casola C."/>
            <person name="Choi J.H."/>
            <person name="Detter J.C."/>
            <person name="Dong Q."/>
            <person name="Dusheyko S."/>
            <person name="Eads B.D."/>
            <person name="Frohlich T."/>
            <person name="Geiler-Samerotte K.A."/>
            <person name="Gerlach D."/>
            <person name="Hatcher P."/>
            <person name="Jogdeo S."/>
            <person name="Krijgsveld J."/>
            <person name="Kriventseva E.V."/>
            <person name="Kultz D."/>
            <person name="Laforsch C."/>
            <person name="Lindquist E."/>
            <person name="Lopez J."/>
            <person name="Manak J.R."/>
            <person name="Muller J."/>
            <person name="Pangilinan J."/>
            <person name="Patwardhan R.P."/>
            <person name="Pitluck S."/>
            <person name="Pritham E.J."/>
            <person name="Rechtsteiner A."/>
            <person name="Rho M."/>
            <person name="Rogozin I.B."/>
            <person name="Sakarya O."/>
            <person name="Salamov A."/>
            <person name="Schaack S."/>
            <person name="Shapiro H."/>
            <person name="Shiga Y."/>
            <person name="Skalitzky C."/>
            <person name="Smith Z."/>
            <person name="Souvorov A."/>
            <person name="Sung W."/>
            <person name="Tang Z."/>
            <person name="Tsuchiya D."/>
            <person name="Tu H."/>
            <person name="Vos H."/>
            <person name="Wang M."/>
            <person name="Wolf Y.I."/>
            <person name="Yamagata H."/>
            <person name="Yamada T."/>
            <person name="Ye Y."/>
            <person name="Shaw J.R."/>
            <person name="Andrews J."/>
            <person name="Crease T.J."/>
            <person name="Tang H."/>
            <person name="Lucas S.M."/>
            <person name="Robertson H.M."/>
            <person name="Bork P."/>
            <person name="Koonin E.V."/>
            <person name="Zdobnov E.M."/>
            <person name="Grigoriev I.V."/>
            <person name="Lynch M."/>
            <person name="Boore J.L."/>
        </authorList>
    </citation>
    <scope>NUCLEOTIDE SEQUENCE [LARGE SCALE GENOMIC DNA]</scope>
</reference>
<accession>E9HVN6</accession>
<dbReference type="Proteomes" id="UP000000305">
    <property type="component" value="Unassembled WGS sequence"/>
</dbReference>
<feature type="region of interest" description="Disordered" evidence="1">
    <location>
        <begin position="46"/>
        <end position="68"/>
    </location>
</feature>
<evidence type="ECO:0000313" key="3">
    <source>
        <dbReference type="Proteomes" id="UP000000305"/>
    </source>
</evidence>
<dbReference type="EMBL" id="GL732863">
    <property type="protein sequence ID" value="EFX64203.1"/>
    <property type="molecule type" value="Genomic_DNA"/>
</dbReference>
<gene>
    <name evidence="2" type="ORF">DAPPUDRAFT_266858</name>
</gene>
<evidence type="ECO:0000256" key="1">
    <source>
        <dbReference type="SAM" id="MobiDB-lite"/>
    </source>
</evidence>
<organism evidence="2 3">
    <name type="scientific">Daphnia pulex</name>
    <name type="common">Water flea</name>
    <dbReference type="NCBI Taxonomy" id="6669"/>
    <lineage>
        <taxon>Eukaryota</taxon>
        <taxon>Metazoa</taxon>
        <taxon>Ecdysozoa</taxon>
        <taxon>Arthropoda</taxon>
        <taxon>Crustacea</taxon>
        <taxon>Branchiopoda</taxon>
        <taxon>Diplostraca</taxon>
        <taxon>Cladocera</taxon>
        <taxon>Anomopoda</taxon>
        <taxon>Daphniidae</taxon>
        <taxon>Daphnia</taxon>
    </lineage>
</organism>
<keyword evidence="3" id="KW-1185">Reference proteome</keyword>
<sequence>MEESRENGSGVHVTMLLLRSIAELERSFAASTIDLTMDEDVNLLEEDEGRGQKTEREGRGANWIKTPR</sequence>
<dbReference type="InParanoid" id="E9HVN6"/>
<dbReference type="KEGG" id="dpx:DAPPUDRAFT_266858"/>
<dbReference type="AlphaFoldDB" id="E9HVN6"/>
<feature type="compositionally biased region" description="Basic and acidic residues" evidence="1">
    <location>
        <begin position="49"/>
        <end position="59"/>
    </location>
</feature>